<evidence type="ECO:0000256" key="3">
    <source>
        <dbReference type="ARBA" id="ARBA00023163"/>
    </source>
</evidence>
<gene>
    <name evidence="5" type="ORF">HDF14_002167</name>
</gene>
<evidence type="ECO:0000259" key="4">
    <source>
        <dbReference type="PROSITE" id="PS50995"/>
    </source>
</evidence>
<proteinExistence type="predicted"/>
<reference evidence="5 6" key="1">
    <citation type="submission" date="2020-08" db="EMBL/GenBank/DDBJ databases">
        <title>Genomic Encyclopedia of Type Strains, Phase IV (KMG-V): Genome sequencing to study the core and pangenomes of soil and plant-associated prokaryotes.</title>
        <authorList>
            <person name="Whitman W."/>
        </authorList>
    </citation>
    <scope>NUCLEOTIDE SEQUENCE [LARGE SCALE GENOMIC DNA]</scope>
    <source>
        <strain evidence="5 6">X5P2</strain>
    </source>
</reference>
<dbReference type="PROSITE" id="PS50995">
    <property type="entry name" value="HTH_MARR_2"/>
    <property type="match status" value="1"/>
</dbReference>
<dbReference type="GO" id="GO:0003677">
    <property type="term" value="F:DNA binding"/>
    <property type="evidence" value="ECO:0007669"/>
    <property type="project" value="UniProtKB-KW"/>
</dbReference>
<name>A0A9X0QDV4_9BACT</name>
<evidence type="ECO:0000313" key="5">
    <source>
        <dbReference type="EMBL" id="MBB5328557.1"/>
    </source>
</evidence>
<evidence type="ECO:0000313" key="6">
    <source>
        <dbReference type="Proteomes" id="UP000535182"/>
    </source>
</evidence>
<dbReference type="Pfam" id="PF12802">
    <property type="entry name" value="MarR_2"/>
    <property type="match status" value="1"/>
</dbReference>
<comment type="caution">
    <text evidence="5">The sequence shown here is derived from an EMBL/GenBank/DDBJ whole genome shotgun (WGS) entry which is preliminary data.</text>
</comment>
<dbReference type="Proteomes" id="UP000535182">
    <property type="component" value="Unassembled WGS sequence"/>
</dbReference>
<sequence length="157" mass="17658">MNREQPAKPSVSELTSHTGFWLRFVSNHVSHAFARKLLESGVTAAEWVVLRTIYDTDETPPSALAEQTGLTRGAISKLIERLVLKKLVSRKEGNDDRRYQRIALTPAGRRLVPKLAAIADSNDQEFFNPLTAREREALVATLKKLIHAHDLHKLPTE</sequence>
<organism evidence="5 6">
    <name type="scientific">Tunturiibacter gelidiferens</name>
    <dbReference type="NCBI Taxonomy" id="3069689"/>
    <lineage>
        <taxon>Bacteria</taxon>
        <taxon>Pseudomonadati</taxon>
        <taxon>Acidobacteriota</taxon>
        <taxon>Terriglobia</taxon>
        <taxon>Terriglobales</taxon>
        <taxon>Acidobacteriaceae</taxon>
        <taxon>Tunturiibacter</taxon>
    </lineage>
</organism>
<keyword evidence="2 5" id="KW-0238">DNA-binding</keyword>
<dbReference type="GO" id="GO:0003700">
    <property type="term" value="F:DNA-binding transcription factor activity"/>
    <property type="evidence" value="ECO:0007669"/>
    <property type="project" value="InterPro"/>
</dbReference>
<dbReference type="Gene3D" id="1.10.10.10">
    <property type="entry name" value="Winged helix-like DNA-binding domain superfamily/Winged helix DNA-binding domain"/>
    <property type="match status" value="1"/>
</dbReference>
<dbReference type="SUPFAM" id="SSF46785">
    <property type="entry name" value="Winged helix' DNA-binding domain"/>
    <property type="match status" value="1"/>
</dbReference>
<dbReference type="InterPro" id="IPR000835">
    <property type="entry name" value="HTH_MarR-typ"/>
</dbReference>
<dbReference type="PANTHER" id="PTHR42756">
    <property type="entry name" value="TRANSCRIPTIONAL REGULATOR, MARR"/>
    <property type="match status" value="1"/>
</dbReference>
<evidence type="ECO:0000256" key="1">
    <source>
        <dbReference type="ARBA" id="ARBA00023015"/>
    </source>
</evidence>
<dbReference type="InterPro" id="IPR036388">
    <property type="entry name" value="WH-like_DNA-bd_sf"/>
</dbReference>
<feature type="domain" description="HTH marR-type" evidence="4">
    <location>
        <begin position="1"/>
        <end position="147"/>
    </location>
</feature>
<keyword evidence="1" id="KW-0805">Transcription regulation</keyword>
<dbReference type="AlphaFoldDB" id="A0A9X0QDV4"/>
<dbReference type="PRINTS" id="PR00598">
    <property type="entry name" value="HTHMARR"/>
</dbReference>
<dbReference type="PANTHER" id="PTHR42756:SF1">
    <property type="entry name" value="TRANSCRIPTIONAL REPRESSOR OF EMRAB OPERON"/>
    <property type="match status" value="1"/>
</dbReference>
<dbReference type="EMBL" id="JACHEB010000004">
    <property type="protein sequence ID" value="MBB5328557.1"/>
    <property type="molecule type" value="Genomic_DNA"/>
</dbReference>
<accession>A0A9X0QDV4</accession>
<protein>
    <submittedName>
        <fullName evidence="5">DNA-binding MarR family transcriptional regulator</fullName>
    </submittedName>
</protein>
<evidence type="ECO:0000256" key="2">
    <source>
        <dbReference type="ARBA" id="ARBA00023125"/>
    </source>
</evidence>
<dbReference type="SMART" id="SM00347">
    <property type="entry name" value="HTH_MARR"/>
    <property type="match status" value="1"/>
</dbReference>
<keyword evidence="3" id="KW-0804">Transcription</keyword>
<dbReference type="InterPro" id="IPR036390">
    <property type="entry name" value="WH_DNA-bd_sf"/>
</dbReference>
<dbReference type="RefSeq" id="WP_183976141.1">
    <property type="nucleotide sequence ID" value="NZ_JACHEB010000004.1"/>
</dbReference>
<keyword evidence="6" id="KW-1185">Reference proteome</keyword>